<gene>
    <name evidence="2" type="ORF">Glove_67g160</name>
</gene>
<dbReference type="GO" id="GO:0046983">
    <property type="term" value="F:protein dimerization activity"/>
    <property type="evidence" value="ECO:0007669"/>
    <property type="project" value="InterPro"/>
</dbReference>
<organism evidence="2 3">
    <name type="scientific">Diversispora epigaea</name>
    <dbReference type="NCBI Taxonomy" id="1348612"/>
    <lineage>
        <taxon>Eukaryota</taxon>
        <taxon>Fungi</taxon>
        <taxon>Fungi incertae sedis</taxon>
        <taxon>Mucoromycota</taxon>
        <taxon>Glomeromycotina</taxon>
        <taxon>Glomeromycetes</taxon>
        <taxon>Diversisporales</taxon>
        <taxon>Diversisporaceae</taxon>
        <taxon>Diversispora</taxon>
    </lineage>
</organism>
<dbReference type="PANTHER" id="PTHR32344:SF1">
    <property type="entry name" value="U1-TYPE DOMAIN-CONTAINING PROTEIN"/>
    <property type="match status" value="1"/>
</dbReference>
<name>A0A397JAD9_9GLOM</name>
<evidence type="ECO:0000313" key="2">
    <source>
        <dbReference type="EMBL" id="RHZ85309.1"/>
    </source>
</evidence>
<dbReference type="Proteomes" id="UP000266861">
    <property type="component" value="Unassembled WGS sequence"/>
</dbReference>
<reference evidence="2 3" key="1">
    <citation type="submission" date="2018-08" db="EMBL/GenBank/DDBJ databases">
        <title>Genome and evolution of the arbuscular mycorrhizal fungus Diversispora epigaea (formerly Glomus versiforme) and its bacterial endosymbionts.</title>
        <authorList>
            <person name="Sun X."/>
            <person name="Fei Z."/>
            <person name="Harrison M."/>
        </authorList>
    </citation>
    <scope>NUCLEOTIDE SEQUENCE [LARGE SCALE GENOMIC DNA]</scope>
    <source>
        <strain evidence="2 3">IT104</strain>
    </source>
</reference>
<dbReference type="EMBL" id="PQFF01000064">
    <property type="protein sequence ID" value="RHZ85309.1"/>
    <property type="molecule type" value="Genomic_DNA"/>
</dbReference>
<dbReference type="GO" id="GO:0008270">
    <property type="term" value="F:zinc ion binding"/>
    <property type="evidence" value="ECO:0007669"/>
    <property type="project" value="InterPro"/>
</dbReference>
<dbReference type="InterPro" id="IPR008906">
    <property type="entry name" value="HATC_C_dom"/>
</dbReference>
<dbReference type="InterPro" id="IPR012337">
    <property type="entry name" value="RNaseH-like_sf"/>
</dbReference>
<feature type="domain" description="U1-type" evidence="1">
    <location>
        <begin position="24"/>
        <end position="60"/>
    </location>
</feature>
<proteinExistence type="predicted"/>
<dbReference type="GO" id="GO:0006357">
    <property type="term" value="P:regulation of transcription by RNA polymerase II"/>
    <property type="evidence" value="ECO:0007669"/>
    <property type="project" value="InterPro"/>
</dbReference>
<feature type="domain" description="U1-type" evidence="1">
    <location>
        <begin position="106"/>
        <end position="142"/>
    </location>
</feature>
<accession>A0A397JAD9</accession>
<dbReference type="AlphaFoldDB" id="A0A397JAD9"/>
<dbReference type="PANTHER" id="PTHR32344">
    <property type="entry name" value="U1-TYPE DOMAIN-CONTAINING PROTEIN"/>
    <property type="match status" value="1"/>
</dbReference>
<evidence type="ECO:0000313" key="3">
    <source>
        <dbReference type="Proteomes" id="UP000266861"/>
    </source>
</evidence>
<keyword evidence="3" id="KW-1185">Reference proteome</keyword>
<dbReference type="Pfam" id="PF05699">
    <property type="entry name" value="Dimer_Tnp_hAT"/>
    <property type="match status" value="1"/>
</dbReference>
<protein>
    <recommendedName>
        <fullName evidence="1">U1-type domain-containing protein</fullName>
    </recommendedName>
</protein>
<dbReference type="OrthoDB" id="5978586at2759"/>
<dbReference type="InterPro" id="IPR003604">
    <property type="entry name" value="Matrin/U1-like-C_Znf_C2H2"/>
</dbReference>
<comment type="caution">
    <text evidence="2">The sequence shown here is derived from an EMBL/GenBank/DDBJ whole genome shotgun (WGS) entry which is preliminary data.</text>
</comment>
<dbReference type="SUPFAM" id="SSF53098">
    <property type="entry name" value="Ribonuclease H-like"/>
    <property type="match status" value="1"/>
</dbReference>
<dbReference type="InterPro" id="IPR033375">
    <property type="entry name" value="Cggbp1"/>
</dbReference>
<dbReference type="GO" id="GO:0005634">
    <property type="term" value="C:nucleus"/>
    <property type="evidence" value="ECO:0007669"/>
    <property type="project" value="InterPro"/>
</dbReference>
<dbReference type="SMART" id="SM00451">
    <property type="entry name" value="ZnF_U1"/>
    <property type="match status" value="2"/>
</dbReference>
<evidence type="ECO:0000259" key="1">
    <source>
        <dbReference type="SMART" id="SM00451"/>
    </source>
</evidence>
<sequence length="954" mass="111427">MGWSKIISPCSRAREFSEDLFVDNNKLFCKFCNISIGWKNKATITTHINSKVHKDSRRSYVAANRNDCQQSLHTTMVKNIATMGWSKIISPCSRAREFSEDLFVDNNKLFCKFCNISIGWKNKATITTHINSKVHKDSRRSYVAANRNDCQQSLHTTMVVADGRKQIIHYLVKAWVEADIPLEKINKLRDFFKKYCKEGGSIPLADSIRKHHLSGIFEQHYEQLREIFCGKPVSIIIDETTDKKARSVINTLFSYQGQTKLISVDFMSQVNNVTVGQLVLKTLVEWEIPFTYPYLIVSDSAAYMKKSVREILQPLLFISQAWTNIHHFDEIQKLILNIKKTMVYSKARRSRYMDYLRRHGIKDISTNSDNSLNSQDTQQLTLRFMPLPNTTRWNSWFRMMIYVFDYLDYIRGFYSEEHELESNETIENIMSIFNDRNANGLMEIYLAFIRYHSRPFILDTDFFQKETDPIFPLIEARIQQLEIYLTYGTTATDFGNEINNVLSKYNTELSNFIPIFQSAYNAAYNKFSIHFSNHPSRSLFKAVRIFDPRYLKLSLSNRDIQKYSSDIPQLLNPSIELLQEWSLYCNFELIEVDYSNFQIFWEKMASTFPLLSEIAYDYIWLPISSCAIERSFSVYNNILSNNRQNLSTKSLKILNMMYFNNLVTIPILWELPLSQECGTDDEIYFIPTYSPQINPQQIIGPDQDKNNSDDADEEIAKSRILFREICRLIINRCSFLLSDALKVFKKLESFTSMMTLYESLALMCNNILNMNLFLPLDSRMQLLVELISAQKSLENLSIDAYGMNRNPIFWAIISQKETLKSLGLRRVYFSHFEGKSPIGHCISLQKLHIEECYGLRKLNILLFASSFTQLSSFYTEIWNVIKLTLYDLSLEQVIAIFNNNFNEFRRFSFVYRGEGSRGGGSKKIIIKRTEQLFTISDEHFKVIEEYGVQFDIEE</sequence>
<dbReference type="GO" id="GO:0003690">
    <property type="term" value="F:double-stranded DNA binding"/>
    <property type="evidence" value="ECO:0007669"/>
    <property type="project" value="InterPro"/>
</dbReference>